<reference evidence="2" key="1">
    <citation type="submission" date="2021-11" db="EMBL/GenBank/DDBJ databases">
        <title>Purpureocillium_takamizusanense_genome.</title>
        <authorList>
            <person name="Nguyen N.-H."/>
        </authorList>
    </citation>
    <scope>NUCLEOTIDE SEQUENCE</scope>
    <source>
        <strain evidence="2">PT3</strain>
    </source>
</reference>
<accession>A0A9Q8V7H2</accession>
<organism evidence="2 3">
    <name type="scientific">Purpureocillium takamizusanense</name>
    <dbReference type="NCBI Taxonomy" id="2060973"/>
    <lineage>
        <taxon>Eukaryota</taxon>
        <taxon>Fungi</taxon>
        <taxon>Dikarya</taxon>
        <taxon>Ascomycota</taxon>
        <taxon>Pezizomycotina</taxon>
        <taxon>Sordariomycetes</taxon>
        <taxon>Hypocreomycetidae</taxon>
        <taxon>Hypocreales</taxon>
        <taxon>Ophiocordycipitaceae</taxon>
        <taxon>Purpureocillium</taxon>
    </lineage>
</organism>
<dbReference type="AlphaFoldDB" id="A0A9Q8V7H2"/>
<protein>
    <submittedName>
        <fullName evidence="2">Uncharacterized protein</fullName>
    </submittedName>
</protein>
<dbReference type="OrthoDB" id="10581903at2759"/>
<feature type="compositionally biased region" description="Polar residues" evidence="1">
    <location>
        <begin position="131"/>
        <end position="147"/>
    </location>
</feature>
<feature type="region of interest" description="Disordered" evidence="1">
    <location>
        <begin position="104"/>
        <end position="168"/>
    </location>
</feature>
<dbReference type="RefSeq" id="XP_047839491.1">
    <property type="nucleotide sequence ID" value="XM_047983520.1"/>
</dbReference>
<name>A0A9Q8V7H2_9HYPO</name>
<feature type="compositionally biased region" description="Polar residues" evidence="1">
    <location>
        <begin position="104"/>
        <end position="117"/>
    </location>
</feature>
<sequence>MQFIYLPPQGPNELVLGYTYAYVVKSGSRVPRPAPTPDLSLARKKQLPRKPASVQEAALPSNGEEHSRAQQTQGASSASSSSLDQRSNVDDAWLDFRGLAPTKPTCTGQAWSTQGQSPAPPTWGPLPPSSRSPQGSLDGSFVTSPTSPRGRWSDQGSSSAASPGSTEDAFFTAPSSVVATGSAAVRPPMPARNSVDDFFCWPYSHRRADQPGPTRASADDAFVTTPDTPGEGSMGYPLGVRWHTSRHAFAPGDIAPRHGWRRQLWAF</sequence>
<feature type="compositionally biased region" description="Pro residues" evidence="1">
    <location>
        <begin position="118"/>
        <end position="130"/>
    </location>
</feature>
<evidence type="ECO:0000256" key="1">
    <source>
        <dbReference type="SAM" id="MobiDB-lite"/>
    </source>
</evidence>
<proteinExistence type="predicted"/>
<dbReference type="EMBL" id="CP086355">
    <property type="protein sequence ID" value="UNI16010.1"/>
    <property type="molecule type" value="Genomic_DNA"/>
</dbReference>
<dbReference type="Proteomes" id="UP000829364">
    <property type="component" value="Chromosome 2"/>
</dbReference>
<feature type="region of interest" description="Disordered" evidence="1">
    <location>
        <begin position="28"/>
        <end position="86"/>
    </location>
</feature>
<keyword evidence="3" id="KW-1185">Reference proteome</keyword>
<dbReference type="GeneID" id="72064449"/>
<feature type="compositionally biased region" description="Polar residues" evidence="1">
    <location>
        <begin position="154"/>
        <end position="165"/>
    </location>
</feature>
<evidence type="ECO:0000313" key="3">
    <source>
        <dbReference type="Proteomes" id="UP000829364"/>
    </source>
</evidence>
<gene>
    <name evidence="2" type="ORF">JDV02_002488</name>
</gene>
<evidence type="ECO:0000313" key="2">
    <source>
        <dbReference type="EMBL" id="UNI16010.1"/>
    </source>
</evidence>
<dbReference type="KEGG" id="ptkz:JDV02_002488"/>
<feature type="compositionally biased region" description="Low complexity" evidence="1">
    <location>
        <begin position="69"/>
        <end position="82"/>
    </location>
</feature>